<protein>
    <submittedName>
        <fullName evidence="2">Uncharacterized protein</fullName>
    </submittedName>
</protein>
<evidence type="ECO:0000256" key="1">
    <source>
        <dbReference type="SAM" id="MobiDB-lite"/>
    </source>
</evidence>
<reference evidence="2" key="1">
    <citation type="journal article" date="2014" name="Int. J. Syst. Evol. Microbiol.">
        <title>Complete genome sequence of Corynebacterium casei LMG S-19264T (=DSM 44701T), isolated from a smear-ripened cheese.</title>
        <authorList>
            <consortium name="US DOE Joint Genome Institute (JGI-PGF)"/>
            <person name="Walter F."/>
            <person name="Albersmeier A."/>
            <person name="Kalinowski J."/>
            <person name="Ruckert C."/>
        </authorList>
    </citation>
    <scope>NUCLEOTIDE SEQUENCE</scope>
    <source>
        <strain evidence="2">CGMCC 1.10749</strain>
    </source>
</reference>
<sequence length="57" mass="6373">MEDEVPRPTRQDLEQAPLGRREPHLLAGHERATLGEVEVEVPAEPEESRRPVLHVGG</sequence>
<evidence type="ECO:0000313" key="2">
    <source>
        <dbReference type="EMBL" id="GGB65465.1"/>
    </source>
</evidence>
<reference evidence="2" key="2">
    <citation type="submission" date="2020-09" db="EMBL/GenBank/DDBJ databases">
        <authorList>
            <person name="Sun Q."/>
            <person name="Zhou Y."/>
        </authorList>
    </citation>
    <scope>NUCLEOTIDE SEQUENCE</scope>
    <source>
        <strain evidence="2">CGMCC 1.10749</strain>
    </source>
</reference>
<dbReference type="EMBL" id="BMEA01000001">
    <property type="protein sequence ID" value="GGB65465.1"/>
    <property type="molecule type" value="Genomic_DNA"/>
</dbReference>
<evidence type="ECO:0000313" key="3">
    <source>
        <dbReference type="Proteomes" id="UP000628079"/>
    </source>
</evidence>
<name>A0A8H9KPJ6_9MICO</name>
<feature type="compositionally biased region" description="Basic and acidic residues" evidence="1">
    <location>
        <begin position="1"/>
        <end position="33"/>
    </location>
</feature>
<dbReference type="AlphaFoldDB" id="A0A8H9KPJ6"/>
<feature type="region of interest" description="Disordered" evidence="1">
    <location>
        <begin position="1"/>
        <end position="57"/>
    </location>
</feature>
<accession>A0A8H9KPJ6</accession>
<gene>
    <name evidence="2" type="ORF">GCM10011314_00830</name>
</gene>
<dbReference type="Proteomes" id="UP000628079">
    <property type="component" value="Unassembled WGS sequence"/>
</dbReference>
<organism evidence="2 3">
    <name type="scientific">Knoellia flava</name>
    <dbReference type="NCBI Taxonomy" id="913969"/>
    <lineage>
        <taxon>Bacteria</taxon>
        <taxon>Bacillati</taxon>
        <taxon>Actinomycetota</taxon>
        <taxon>Actinomycetes</taxon>
        <taxon>Micrococcales</taxon>
        <taxon>Intrasporangiaceae</taxon>
        <taxon>Knoellia</taxon>
    </lineage>
</organism>
<comment type="caution">
    <text evidence="2">The sequence shown here is derived from an EMBL/GenBank/DDBJ whole genome shotgun (WGS) entry which is preliminary data.</text>
</comment>
<proteinExistence type="predicted"/>